<feature type="transmembrane region" description="Helical" evidence="1">
    <location>
        <begin position="9"/>
        <end position="26"/>
    </location>
</feature>
<evidence type="ECO:0000313" key="3">
    <source>
        <dbReference type="Proteomes" id="UP001596267"/>
    </source>
</evidence>
<dbReference type="SUPFAM" id="SSF103473">
    <property type="entry name" value="MFS general substrate transporter"/>
    <property type="match status" value="1"/>
</dbReference>
<sequence length="62" mass="6681">MRGNGTAQAVGRFFTIITPYAVAGLLDTQGTVSIFITIGIFMAIVAVLKILWGPETKKQILK</sequence>
<reference evidence="3" key="1">
    <citation type="journal article" date="2019" name="Int. J. Syst. Evol. Microbiol.">
        <title>The Global Catalogue of Microorganisms (GCM) 10K type strain sequencing project: providing services to taxonomists for standard genome sequencing and annotation.</title>
        <authorList>
            <consortium name="The Broad Institute Genomics Platform"/>
            <consortium name="The Broad Institute Genome Sequencing Center for Infectious Disease"/>
            <person name="Wu L."/>
            <person name="Ma J."/>
        </authorList>
    </citation>
    <scope>NUCLEOTIDE SEQUENCE [LARGE SCALE GENOMIC DNA]</scope>
    <source>
        <strain evidence="3">CCUG 42001</strain>
    </source>
</reference>
<organism evidence="2 3">
    <name type="scientific">Sporolactobacillus kofuensis</name>
    <dbReference type="NCBI Taxonomy" id="269672"/>
    <lineage>
        <taxon>Bacteria</taxon>
        <taxon>Bacillati</taxon>
        <taxon>Bacillota</taxon>
        <taxon>Bacilli</taxon>
        <taxon>Bacillales</taxon>
        <taxon>Sporolactobacillaceae</taxon>
        <taxon>Sporolactobacillus</taxon>
    </lineage>
</organism>
<keyword evidence="3" id="KW-1185">Reference proteome</keyword>
<dbReference type="InterPro" id="IPR036259">
    <property type="entry name" value="MFS_trans_sf"/>
</dbReference>
<evidence type="ECO:0000313" key="2">
    <source>
        <dbReference type="EMBL" id="MFC6385752.1"/>
    </source>
</evidence>
<keyword evidence="1" id="KW-0812">Transmembrane</keyword>
<dbReference type="Gene3D" id="1.20.1250.20">
    <property type="entry name" value="MFS general substrate transporter like domains"/>
    <property type="match status" value="1"/>
</dbReference>
<feature type="transmembrane region" description="Helical" evidence="1">
    <location>
        <begin position="32"/>
        <end position="52"/>
    </location>
</feature>
<dbReference type="EMBL" id="JBHSTQ010000003">
    <property type="protein sequence ID" value="MFC6385752.1"/>
    <property type="molecule type" value="Genomic_DNA"/>
</dbReference>
<evidence type="ECO:0000256" key="1">
    <source>
        <dbReference type="SAM" id="Phobius"/>
    </source>
</evidence>
<name>A0ABW1WDV9_9BACL</name>
<gene>
    <name evidence="2" type="ORF">ACFP7A_03980</name>
</gene>
<proteinExistence type="predicted"/>
<dbReference type="RefSeq" id="WP_253052705.1">
    <property type="nucleotide sequence ID" value="NZ_JAMXWN010000002.1"/>
</dbReference>
<keyword evidence="1" id="KW-1133">Transmembrane helix</keyword>
<dbReference type="Proteomes" id="UP001596267">
    <property type="component" value="Unassembled WGS sequence"/>
</dbReference>
<keyword evidence="1" id="KW-0472">Membrane</keyword>
<evidence type="ECO:0008006" key="4">
    <source>
        <dbReference type="Google" id="ProtNLM"/>
    </source>
</evidence>
<comment type="caution">
    <text evidence="2">The sequence shown here is derived from an EMBL/GenBank/DDBJ whole genome shotgun (WGS) entry which is preliminary data.</text>
</comment>
<protein>
    <recommendedName>
        <fullName evidence="4">MFS transporter</fullName>
    </recommendedName>
</protein>
<accession>A0ABW1WDV9</accession>